<name>A0A4Z2G2X4_9TELE</name>
<sequence length="171" mass="18647">MNGMTAAQTSAKTNKSLQGKRQRKPPQGYCCNSFPLINLHTFRPPRRSLPPLEPREKSLSSAGARGGAALSSPPPRTRLSSSSSFTSSSSSSSSRSRTPEAMSRSRMYSSTLSSARTRLPSPEMDVGCRHSGQTMSLSSPRGRERTSRQLSQKLCPQRSSLGHRRPALKVR</sequence>
<feature type="region of interest" description="Disordered" evidence="1">
    <location>
        <begin position="1"/>
        <end position="171"/>
    </location>
</feature>
<comment type="caution">
    <text evidence="2">The sequence shown here is derived from an EMBL/GenBank/DDBJ whole genome shotgun (WGS) entry which is preliminary data.</text>
</comment>
<evidence type="ECO:0000313" key="3">
    <source>
        <dbReference type="Proteomes" id="UP000314294"/>
    </source>
</evidence>
<keyword evidence="3" id="KW-1185">Reference proteome</keyword>
<protein>
    <submittedName>
        <fullName evidence="2">Uncharacterized protein</fullName>
    </submittedName>
</protein>
<dbReference type="Proteomes" id="UP000314294">
    <property type="component" value="Unassembled WGS sequence"/>
</dbReference>
<dbReference type="AlphaFoldDB" id="A0A4Z2G2X4"/>
<evidence type="ECO:0000313" key="2">
    <source>
        <dbReference type="EMBL" id="TNN47243.1"/>
    </source>
</evidence>
<evidence type="ECO:0000256" key="1">
    <source>
        <dbReference type="SAM" id="MobiDB-lite"/>
    </source>
</evidence>
<dbReference type="EMBL" id="SRLO01000751">
    <property type="protein sequence ID" value="TNN47243.1"/>
    <property type="molecule type" value="Genomic_DNA"/>
</dbReference>
<reference evidence="2 3" key="1">
    <citation type="submission" date="2019-03" db="EMBL/GenBank/DDBJ databases">
        <title>First draft genome of Liparis tanakae, snailfish: a comprehensive survey of snailfish specific genes.</title>
        <authorList>
            <person name="Kim W."/>
            <person name="Song I."/>
            <person name="Jeong J.-H."/>
            <person name="Kim D."/>
            <person name="Kim S."/>
            <person name="Ryu S."/>
            <person name="Song J.Y."/>
            <person name="Lee S.K."/>
        </authorList>
    </citation>
    <scope>NUCLEOTIDE SEQUENCE [LARGE SCALE GENOMIC DNA]</scope>
    <source>
        <tissue evidence="2">Muscle</tissue>
    </source>
</reference>
<gene>
    <name evidence="2" type="ORF">EYF80_042551</name>
</gene>
<feature type="compositionally biased region" description="Low complexity" evidence="1">
    <location>
        <begin position="104"/>
        <end position="116"/>
    </location>
</feature>
<organism evidence="2 3">
    <name type="scientific">Liparis tanakae</name>
    <name type="common">Tanaka's snailfish</name>
    <dbReference type="NCBI Taxonomy" id="230148"/>
    <lineage>
        <taxon>Eukaryota</taxon>
        <taxon>Metazoa</taxon>
        <taxon>Chordata</taxon>
        <taxon>Craniata</taxon>
        <taxon>Vertebrata</taxon>
        <taxon>Euteleostomi</taxon>
        <taxon>Actinopterygii</taxon>
        <taxon>Neopterygii</taxon>
        <taxon>Teleostei</taxon>
        <taxon>Neoteleostei</taxon>
        <taxon>Acanthomorphata</taxon>
        <taxon>Eupercaria</taxon>
        <taxon>Perciformes</taxon>
        <taxon>Cottioidei</taxon>
        <taxon>Cottales</taxon>
        <taxon>Liparidae</taxon>
        <taxon>Liparis</taxon>
    </lineage>
</organism>
<feature type="compositionally biased region" description="Polar residues" evidence="1">
    <location>
        <begin position="148"/>
        <end position="160"/>
    </location>
</feature>
<feature type="compositionally biased region" description="Polar residues" evidence="1">
    <location>
        <begin position="1"/>
        <end position="17"/>
    </location>
</feature>
<proteinExistence type="predicted"/>
<accession>A0A4Z2G2X4</accession>
<feature type="compositionally biased region" description="Low complexity" evidence="1">
    <location>
        <begin position="59"/>
        <end position="96"/>
    </location>
</feature>
<feature type="compositionally biased region" description="Basic residues" evidence="1">
    <location>
        <begin position="161"/>
        <end position="171"/>
    </location>
</feature>